<dbReference type="EMBL" id="FJ600007">
    <property type="protein sequence ID" value="ACU45059.1"/>
    <property type="molecule type" value="mRNA"/>
</dbReference>
<dbReference type="GO" id="GO:0003677">
    <property type="term" value="F:DNA binding"/>
    <property type="evidence" value="ECO:0007669"/>
    <property type="project" value="InterPro"/>
</dbReference>
<reference evidence="1" key="1">
    <citation type="submission" date="2008-12" db="EMBL/GenBank/DDBJ databases">
        <authorList>
            <person name="Zhang H."/>
            <person name="Lin S."/>
        </authorList>
    </citation>
    <scope>NUCLEOTIDE SEQUENCE</scope>
    <source>
        <strain evidence="1">CCMP1831</strain>
    </source>
</reference>
<organism evidence="1">
    <name type="scientific">Pfiesteria piscicida</name>
    <name type="common">Phantom dinoflagellate</name>
    <dbReference type="NCBI Taxonomy" id="71001"/>
    <lineage>
        <taxon>Eukaryota</taxon>
        <taxon>Sar</taxon>
        <taxon>Alveolata</taxon>
        <taxon>Dinophyceae</taxon>
        <taxon>Peridiniales</taxon>
        <taxon>Pfiesteriaceae</taxon>
        <taxon>Pfiesteria</taxon>
    </lineage>
</organism>
<sequence>MKGMKSGQSLTKGGLAEALSAATEVKKSDCSKVLTALAEVVAKEVKKTGKVIVPGIARIVTRTKKATKAGKREMFGKVCIVKAKPARTVVKAFPVAAIKQAV</sequence>
<dbReference type="SUPFAM" id="SSF47729">
    <property type="entry name" value="IHF-like DNA-binding proteins"/>
    <property type="match status" value="1"/>
</dbReference>
<dbReference type="AlphaFoldDB" id="E8Z6H9"/>
<reference evidence="1" key="2">
    <citation type="book" date="2010" name="PROCEEDINGS OF 13TH INTERNATIONAL CONFERENCE ON HARMFUL ALGAE" publisher="International Society For The Study of Harmful Algae" city="Hong Kong, China">
        <title>Dinoflagellate meta-transcriptomics enabled by spliced leader.</title>
        <editorList>
            <person name="Unknown A."/>
        </editorList>
        <authorList>
            <person name="Lin S."/>
            <person name="Zhang H."/>
        </authorList>
    </citation>
    <scope>NUCLEOTIDE SEQUENCE</scope>
    <source>
        <strain evidence="1">CCMP1831</strain>
    </source>
</reference>
<dbReference type="Pfam" id="PF00216">
    <property type="entry name" value="Bac_DNA_binding"/>
    <property type="match status" value="1"/>
</dbReference>
<dbReference type="GO" id="GO:0030527">
    <property type="term" value="F:structural constituent of chromatin"/>
    <property type="evidence" value="ECO:0007669"/>
    <property type="project" value="InterPro"/>
</dbReference>
<proteinExistence type="evidence at transcript level"/>
<dbReference type="Gene3D" id="4.10.520.10">
    <property type="entry name" value="IHF-like DNA-binding proteins"/>
    <property type="match status" value="1"/>
</dbReference>
<dbReference type="InterPro" id="IPR000119">
    <property type="entry name" value="Hist_DNA-bd"/>
</dbReference>
<accession>E8Z6H9</accession>
<dbReference type="CDD" id="cd13834">
    <property type="entry name" value="HU_like"/>
    <property type="match status" value="1"/>
</dbReference>
<name>E8Z6H9_PFIPI</name>
<dbReference type="InterPro" id="IPR010992">
    <property type="entry name" value="IHF-like_DNA-bd_dom_sf"/>
</dbReference>
<evidence type="ECO:0000313" key="1">
    <source>
        <dbReference type="EMBL" id="ACU45059.1"/>
    </source>
</evidence>
<protein>
    <submittedName>
        <fullName evidence="1">Major basic nuclear protein</fullName>
    </submittedName>
</protein>